<dbReference type="AlphaFoldDB" id="A0A8T0YG34"/>
<organism evidence="1 2">
    <name type="scientific">Phytophthora cactorum</name>
    <dbReference type="NCBI Taxonomy" id="29920"/>
    <lineage>
        <taxon>Eukaryota</taxon>
        <taxon>Sar</taxon>
        <taxon>Stramenopiles</taxon>
        <taxon>Oomycota</taxon>
        <taxon>Peronosporomycetes</taxon>
        <taxon>Peronosporales</taxon>
        <taxon>Peronosporaceae</taxon>
        <taxon>Phytophthora</taxon>
    </lineage>
</organism>
<comment type="caution">
    <text evidence="1">The sequence shown here is derived from an EMBL/GenBank/DDBJ whole genome shotgun (WGS) entry which is preliminary data.</text>
</comment>
<protein>
    <submittedName>
        <fullName evidence="1">Uncharacterized protein</fullName>
    </submittedName>
</protein>
<sequence>MHLKLFGSNLVRLALSTWAYPMEPSTRKWSILGFSLKAIWYGVMSGCVLFVDLLIR</sequence>
<evidence type="ECO:0000313" key="2">
    <source>
        <dbReference type="Proteomes" id="UP000774804"/>
    </source>
</evidence>
<gene>
    <name evidence="1" type="ORF">PC115_g26027</name>
</gene>
<evidence type="ECO:0000313" key="1">
    <source>
        <dbReference type="EMBL" id="KAG2851538.1"/>
    </source>
</evidence>
<proteinExistence type="predicted"/>
<reference evidence="1" key="1">
    <citation type="submission" date="2018-10" db="EMBL/GenBank/DDBJ databases">
        <title>Effector identification in a new, highly contiguous assembly of the strawberry crown rot pathogen Phytophthora cactorum.</title>
        <authorList>
            <person name="Armitage A.D."/>
            <person name="Nellist C.F."/>
            <person name="Bates H."/>
            <person name="Vickerstaff R.J."/>
            <person name="Harrison R.J."/>
        </authorList>
    </citation>
    <scope>NUCLEOTIDE SEQUENCE</scope>
    <source>
        <strain evidence="1">4032</strain>
    </source>
</reference>
<dbReference type="EMBL" id="RCMI01006533">
    <property type="protein sequence ID" value="KAG2851538.1"/>
    <property type="molecule type" value="Genomic_DNA"/>
</dbReference>
<accession>A0A8T0YG34</accession>
<name>A0A8T0YG34_9STRA</name>
<dbReference type="Proteomes" id="UP000774804">
    <property type="component" value="Unassembled WGS sequence"/>
</dbReference>